<comment type="caution">
    <text evidence="1">The sequence shown here is derived from an EMBL/GenBank/DDBJ whole genome shotgun (WGS) entry which is preliminary data.</text>
</comment>
<accession>A0ABT3QU78</accession>
<dbReference type="RefSeq" id="WP_265986766.1">
    <property type="nucleotide sequence ID" value="NZ_JAPHAV010000019.1"/>
</dbReference>
<dbReference type="EMBL" id="JAPHAV010000019">
    <property type="protein sequence ID" value="MCX2699092.1"/>
    <property type="molecule type" value="Genomic_DNA"/>
</dbReference>
<organism evidence="1 2">
    <name type="scientific">Ochrobactrum chromiisoli</name>
    <dbReference type="NCBI Taxonomy" id="2993941"/>
    <lineage>
        <taxon>Bacteria</taxon>
        <taxon>Pseudomonadati</taxon>
        <taxon>Pseudomonadota</taxon>
        <taxon>Alphaproteobacteria</taxon>
        <taxon>Hyphomicrobiales</taxon>
        <taxon>Brucellaceae</taxon>
        <taxon>Brucella/Ochrobactrum group</taxon>
        <taxon>Ochrobactrum</taxon>
    </lineage>
</organism>
<name>A0ABT3QU78_9HYPH</name>
<gene>
    <name evidence="1" type="ORF">OPR82_20480</name>
</gene>
<evidence type="ECO:0000313" key="2">
    <source>
        <dbReference type="Proteomes" id="UP001301216"/>
    </source>
</evidence>
<sequence>MSVIWALIPNWLKITAAAVLAAFLCLAAGYVAGKRDGRASAEAKIERQNNEATEKALGAVLNYDECIDVGGVWTFRTGKCERRP</sequence>
<proteinExistence type="predicted"/>
<keyword evidence="2" id="KW-1185">Reference proteome</keyword>
<protein>
    <submittedName>
        <fullName evidence="1">Uncharacterized protein</fullName>
    </submittedName>
</protein>
<dbReference type="Proteomes" id="UP001301216">
    <property type="component" value="Unassembled WGS sequence"/>
</dbReference>
<reference evidence="1 2" key="1">
    <citation type="submission" date="2022-11" db="EMBL/GenBank/DDBJ databases">
        <title>Brucella sp. YY2X, whole genome shotgun sequencing project.</title>
        <authorList>
            <person name="Yang Y."/>
        </authorList>
    </citation>
    <scope>NUCLEOTIDE SEQUENCE [LARGE SCALE GENOMIC DNA]</scope>
    <source>
        <strain evidence="1 2">YY2X</strain>
    </source>
</reference>
<evidence type="ECO:0000313" key="1">
    <source>
        <dbReference type="EMBL" id="MCX2699092.1"/>
    </source>
</evidence>